<dbReference type="HOGENOM" id="CLU_014976_1_1_10"/>
<evidence type="ECO:0000313" key="6">
    <source>
        <dbReference type="Proteomes" id="UP000003919"/>
    </source>
</evidence>
<dbReference type="RefSeq" id="WP_008202968.1">
    <property type="nucleotide sequence ID" value="NZ_CM001023.1"/>
</dbReference>
<dbReference type="EMBL" id="AAXU02000001">
    <property type="protein sequence ID" value="EAZ81232.2"/>
    <property type="molecule type" value="Genomic_DNA"/>
</dbReference>
<dbReference type="GO" id="GO:0017089">
    <property type="term" value="F:glycolipid transfer activity"/>
    <property type="evidence" value="ECO:0007669"/>
    <property type="project" value="TreeGrafter"/>
</dbReference>
<dbReference type="PANTHER" id="PTHR36504:SF1">
    <property type="entry name" value="LIPOPOLYSACCHARIDE EXPORT SYSTEM PROTEIN LPTA"/>
    <property type="match status" value="1"/>
</dbReference>
<dbReference type="AlphaFoldDB" id="A3HXA9"/>
<evidence type="ECO:0000259" key="3">
    <source>
        <dbReference type="Pfam" id="PF03968"/>
    </source>
</evidence>
<dbReference type="OrthoDB" id="9805931at2"/>
<name>A3HXA9_9BACT</name>
<dbReference type="Pfam" id="PF13100">
    <property type="entry name" value="OstA_2"/>
    <property type="match status" value="1"/>
</dbReference>
<feature type="chain" id="PRO_5005659489" description="Organic solvent tolerance-like N-terminal domain-containing protein" evidence="2">
    <location>
        <begin position="25"/>
        <end position="546"/>
    </location>
</feature>
<feature type="signal peptide" evidence="2">
    <location>
        <begin position="1"/>
        <end position="24"/>
    </location>
</feature>
<keyword evidence="1 2" id="KW-0732">Signal</keyword>
<dbReference type="InterPro" id="IPR052037">
    <property type="entry name" value="LPS_export_LptA"/>
</dbReference>
<dbReference type="GO" id="GO:0009279">
    <property type="term" value="C:cell outer membrane"/>
    <property type="evidence" value="ECO:0007669"/>
    <property type="project" value="TreeGrafter"/>
</dbReference>
<dbReference type="InterPro" id="IPR005653">
    <property type="entry name" value="OstA-like_N"/>
</dbReference>
<dbReference type="Proteomes" id="UP000003919">
    <property type="component" value="Chromosome"/>
</dbReference>
<dbReference type="eggNOG" id="COG1452">
    <property type="taxonomic scope" value="Bacteria"/>
</dbReference>
<dbReference type="EMBL" id="CM001023">
    <property type="protein sequence ID" value="EAZ81232.2"/>
    <property type="molecule type" value="Genomic_DNA"/>
</dbReference>
<accession>A3HXA9</accession>
<reference evidence="5 6" key="1">
    <citation type="journal article" date="2011" name="J. Bacteriol.">
        <title>Complete genome sequence of Algoriphagus sp. PR1, bacterial prey of a colony-forming choanoflagellate.</title>
        <authorList>
            <person name="Alegado R.A."/>
            <person name="Ferriera S."/>
            <person name="Nusbaum C."/>
            <person name="Young S.K."/>
            <person name="Zeng Q."/>
            <person name="Imamovic A."/>
            <person name="Fairclough S.R."/>
            <person name="King N."/>
        </authorList>
    </citation>
    <scope>NUCLEOTIDE SEQUENCE [LARGE SCALE GENOMIC DNA]</scope>
    <source>
        <strain evidence="5 6">PR1</strain>
    </source>
</reference>
<feature type="domain" description="Organic solvent tolerance-like N-terminal" evidence="3">
    <location>
        <begin position="297"/>
        <end position="374"/>
    </location>
</feature>
<proteinExistence type="predicted"/>
<evidence type="ECO:0000256" key="1">
    <source>
        <dbReference type="ARBA" id="ARBA00022729"/>
    </source>
</evidence>
<sequence>MTKQITRIFLISFLLCQWTVQSMAQEASALNINNAGQLVGAEGFQRLIGDVEMEHQSSLIYCDSAYFYQATNQAKLFGNVRIVDQEDPIQTTSSYAEYDGNTQLAKLRTNVVFTNQETTLYTDYLDYDRAGNIAYYFNDGRVIDSANVLTSEKGRYDVSIERITFQNDVVLVNPDYTLRTNDLVYMTIPKTAETKGLTNLVSKEGNTLDAQKGSFYDTQNKQFRFFDGIVETETSRVKAIELFYDENLGYYEGKEDVRMLNKEREIEIFGEVGKYWEEEKHSLIYGNALVRKYFEADTLYMTADSLISYDREEDSLKYLQAFRDVNLVKADLSGKADSLVYNYNDSSIHLYQEPVMWNQKSQISADSMTFFIANEVLERVFLKDNAFIITQDTILNFNQMKGRKMTGYFSDGQISKMDIEGNGESLYFVLESDTISQGVNRTLSATIQLKFKDGAINRVNYGVKPDGRFIPSQRIDNDNSRLPGFSWRFDERPDMELIHSWRPIQEIDPKAKNLFNSPDIEIRMPTDQEIEEELKKRGVESLKKQN</sequence>
<gene>
    <name evidence="5" type="ORF">ALPR1_19388</name>
</gene>
<organism evidence="5 6">
    <name type="scientific">Algoriphagus machipongonensis</name>
    <dbReference type="NCBI Taxonomy" id="388413"/>
    <lineage>
        <taxon>Bacteria</taxon>
        <taxon>Pseudomonadati</taxon>
        <taxon>Bacteroidota</taxon>
        <taxon>Cytophagia</taxon>
        <taxon>Cytophagales</taxon>
        <taxon>Cyclobacteriaceae</taxon>
        <taxon>Algoriphagus</taxon>
    </lineage>
</organism>
<comment type="caution">
    <text evidence="5">The sequence shown here is derived from an EMBL/GenBank/DDBJ whole genome shotgun (WGS) entry which is preliminary data.</text>
</comment>
<keyword evidence="6" id="KW-1185">Reference proteome</keyword>
<feature type="domain" description="Organic solvent tolerance-like N-terminal" evidence="4">
    <location>
        <begin position="44"/>
        <end position="180"/>
    </location>
</feature>
<dbReference type="GO" id="GO:0030288">
    <property type="term" value="C:outer membrane-bounded periplasmic space"/>
    <property type="evidence" value="ECO:0007669"/>
    <property type="project" value="TreeGrafter"/>
</dbReference>
<dbReference type="Gene3D" id="2.60.450.10">
    <property type="entry name" value="Lipopolysaccharide (LPS) transport protein A like domain"/>
    <property type="match status" value="2"/>
</dbReference>
<protein>
    <recommendedName>
        <fullName evidence="3 4">Organic solvent tolerance-like N-terminal domain-containing protein</fullName>
    </recommendedName>
</protein>
<evidence type="ECO:0000259" key="4">
    <source>
        <dbReference type="Pfam" id="PF13100"/>
    </source>
</evidence>
<dbReference type="GO" id="GO:0015920">
    <property type="term" value="P:lipopolysaccharide transport"/>
    <property type="evidence" value="ECO:0007669"/>
    <property type="project" value="TreeGrafter"/>
</dbReference>
<dbReference type="STRING" id="388413.ALPR1_19388"/>
<dbReference type="Pfam" id="PF03968">
    <property type="entry name" value="LptD_N"/>
    <property type="match status" value="1"/>
</dbReference>
<evidence type="ECO:0000313" key="5">
    <source>
        <dbReference type="EMBL" id="EAZ81232.2"/>
    </source>
</evidence>
<evidence type="ECO:0000256" key="2">
    <source>
        <dbReference type="SAM" id="SignalP"/>
    </source>
</evidence>
<dbReference type="PANTHER" id="PTHR36504">
    <property type="entry name" value="LIPOPOLYSACCHARIDE EXPORT SYSTEM PROTEIN LPTA"/>
    <property type="match status" value="1"/>
</dbReference>